<dbReference type="SUPFAM" id="SSF50985">
    <property type="entry name" value="RCC1/BLIP-II"/>
    <property type="match status" value="1"/>
</dbReference>
<accession>A0AAV7YJ99</accession>
<dbReference type="InterPro" id="IPR000408">
    <property type="entry name" value="Reg_chr_condens"/>
</dbReference>
<dbReference type="PANTHER" id="PTHR45982:SF1">
    <property type="entry name" value="REGULATOR OF CHROMOSOME CONDENSATION"/>
    <property type="match status" value="1"/>
</dbReference>
<dbReference type="Proteomes" id="UP001146793">
    <property type="component" value="Unassembled WGS sequence"/>
</dbReference>
<dbReference type="InterPro" id="IPR051553">
    <property type="entry name" value="Ran_GTPase-activating"/>
</dbReference>
<dbReference type="Pfam" id="PF00651">
    <property type="entry name" value="BTB"/>
    <property type="match status" value="1"/>
</dbReference>
<dbReference type="Gene3D" id="3.30.710.10">
    <property type="entry name" value="Potassium Channel Kv1.1, Chain A"/>
    <property type="match status" value="1"/>
</dbReference>
<dbReference type="EMBL" id="JANTQA010000057">
    <property type="protein sequence ID" value="KAJ3428707.1"/>
    <property type="molecule type" value="Genomic_DNA"/>
</dbReference>
<dbReference type="InterPro" id="IPR000210">
    <property type="entry name" value="BTB/POZ_dom"/>
</dbReference>
<dbReference type="PANTHER" id="PTHR45982">
    <property type="entry name" value="REGULATOR OF CHROMOSOME CONDENSATION"/>
    <property type="match status" value="1"/>
</dbReference>
<dbReference type="Gene3D" id="2.130.10.30">
    <property type="entry name" value="Regulator of chromosome condensation 1/beta-lactamase-inhibitor protein II"/>
    <property type="match status" value="1"/>
</dbReference>
<sequence length="585" mass="66798">MENNKIKSDFFLGGLYSPSTFTFHNLILWTWNPIKEIKKPTKVVSGTEPHMLVLTENNTLELYHSKKGKKIFNIENERIMDIISGAHTYLILTSTGKVFSLANGSKYPNHKKVPTKDWTKNTMDKIEPVPYFTKKNLFVKQIAMGYCTNYYLCSNGELYGSGFGSNGRLGLDLLSGSPQLPVLIEKNVESVYSGAHGLTFFYVTSANELFGSGKHTNGILGINVDVIRNIPSKMRAIGFEPREITNLKTGQNHSVLITNKGKIFSCGDRVSNGHGTTNTVFTELAEFKNKFVVEMASGEYQTLALTKDGEFYAWGFKVPPTNESNSWERPTKIKLPNLTSTSPTNIKFWCGSTVNFVFNCNVSALYQDFRIFFNSKKFTDLVLGSSSNETKCHRCLVKLRTNKTEIEKIKELFIQKNEEEINNFLGWVYCDQVSNNQSLRKIFKSLNLSYPPENNLKQDLLKLYKDEDSKDFSILVQDEDEDEDENEDNFEELPVHKFILLVRSGLFREMFGNIDQNSKSVKDFSGKTLESIEILIKYFYTEKIEFTADDDPEFIAEELADAIEYYQLNKNSNLKEELLKTELQN</sequence>
<dbReference type="PROSITE" id="PS50012">
    <property type="entry name" value="RCC1_3"/>
    <property type="match status" value="1"/>
</dbReference>
<organism evidence="3 4">
    <name type="scientific">Anaeramoeba flamelloides</name>
    <dbReference type="NCBI Taxonomy" id="1746091"/>
    <lineage>
        <taxon>Eukaryota</taxon>
        <taxon>Metamonada</taxon>
        <taxon>Anaeramoebidae</taxon>
        <taxon>Anaeramoeba</taxon>
    </lineage>
</organism>
<comment type="caution">
    <text evidence="3">The sequence shown here is derived from an EMBL/GenBank/DDBJ whole genome shotgun (WGS) entry which is preliminary data.</text>
</comment>
<dbReference type="SUPFAM" id="SSF54695">
    <property type="entry name" value="POZ domain"/>
    <property type="match status" value="1"/>
</dbReference>
<dbReference type="CDD" id="cd18186">
    <property type="entry name" value="BTB_POZ_ZBTB_KLHL-like"/>
    <property type="match status" value="1"/>
</dbReference>
<dbReference type="InterPro" id="IPR009091">
    <property type="entry name" value="RCC1/BLIP-II"/>
</dbReference>
<evidence type="ECO:0000313" key="4">
    <source>
        <dbReference type="Proteomes" id="UP001146793"/>
    </source>
</evidence>
<evidence type="ECO:0000256" key="1">
    <source>
        <dbReference type="PROSITE-ProRule" id="PRU00235"/>
    </source>
</evidence>
<evidence type="ECO:0000313" key="3">
    <source>
        <dbReference type="EMBL" id="KAJ3428707.1"/>
    </source>
</evidence>
<dbReference type="AlphaFoldDB" id="A0AAV7YJ99"/>
<evidence type="ECO:0000259" key="2">
    <source>
        <dbReference type="PROSITE" id="PS50097"/>
    </source>
</evidence>
<dbReference type="InterPro" id="IPR011333">
    <property type="entry name" value="SKP1/BTB/POZ_sf"/>
</dbReference>
<dbReference type="PROSITE" id="PS50097">
    <property type="entry name" value="BTB"/>
    <property type="match status" value="1"/>
</dbReference>
<proteinExistence type="predicted"/>
<feature type="domain" description="BTB" evidence="2">
    <location>
        <begin position="470"/>
        <end position="548"/>
    </location>
</feature>
<reference evidence="3" key="1">
    <citation type="submission" date="2022-08" db="EMBL/GenBank/DDBJ databases">
        <title>Novel sulphate-reducing endosymbionts in the free-living metamonad Anaeramoeba.</title>
        <authorList>
            <person name="Jerlstrom-Hultqvist J."/>
            <person name="Cepicka I."/>
            <person name="Gallot-Lavallee L."/>
            <person name="Salas-Leiva D."/>
            <person name="Curtis B.A."/>
            <person name="Zahonova K."/>
            <person name="Pipaliya S."/>
            <person name="Dacks J."/>
            <person name="Roger A.J."/>
        </authorList>
    </citation>
    <scope>NUCLEOTIDE SEQUENCE</scope>
    <source>
        <strain evidence="3">Busselton2</strain>
    </source>
</reference>
<gene>
    <name evidence="3" type="ORF">M0812_24037</name>
</gene>
<feature type="repeat" description="RCC1" evidence="1">
    <location>
        <begin position="207"/>
        <end position="260"/>
    </location>
</feature>
<protein>
    <submittedName>
        <fullName evidence="3">Btk-binding protein-related</fullName>
    </submittedName>
</protein>
<name>A0AAV7YJ99_9EUKA</name>